<feature type="domain" description="3'-5' exonuclease" evidence="2">
    <location>
        <begin position="632"/>
        <end position="703"/>
    </location>
</feature>
<dbReference type="InterPro" id="IPR012337">
    <property type="entry name" value="RNaseH-like_sf"/>
</dbReference>
<feature type="region of interest" description="Disordered" evidence="1">
    <location>
        <begin position="558"/>
        <end position="590"/>
    </location>
</feature>
<evidence type="ECO:0000256" key="1">
    <source>
        <dbReference type="SAM" id="MobiDB-lite"/>
    </source>
</evidence>
<dbReference type="WBParaSite" id="SPAL_0000294100.1">
    <property type="protein sequence ID" value="SPAL_0000294100.1"/>
    <property type="gene ID" value="SPAL_0000294100"/>
</dbReference>
<feature type="domain" description="3'-5' exonuclease" evidence="2">
    <location>
        <begin position="401"/>
        <end position="493"/>
    </location>
</feature>
<organism evidence="3 4">
    <name type="scientific">Strongyloides papillosus</name>
    <name type="common">Intestinal threadworm</name>
    <dbReference type="NCBI Taxonomy" id="174720"/>
    <lineage>
        <taxon>Eukaryota</taxon>
        <taxon>Metazoa</taxon>
        <taxon>Ecdysozoa</taxon>
        <taxon>Nematoda</taxon>
        <taxon>Chromadorea</taxon>
        <taxon>Rhabditida</taxon>
        <taxon>Tylenchina</taxon>
        <taxon>Panagrolaimomorpha</taxon>
        <taxon>Strongyloidoidea</taxon>
        <taxon>Strongyloididae</taxon>
        <taxon>Strongyloides</taxon>
    </lineage>
</organism>
<feature type="compositionally biased region" description="Basic and acidic residues" evidence="1">
    <location>
        <begin position="558"/>
        <end position="588"/>
    </location>
</feature>
<reference evidence="4" key="1">
    <citation type="submission" date="2017-02" db="UniProtKB">
        <authorList>
            <consortium name="WormBaseParasite"/>
        </authorList>
    </citation>
    <scope>IDENTIFICATION</scope>
</reference>
<dbReference type="GO" id="GO:0008408">
    <property type="term" value="F:3'-5' exonuclease activity"/>
    <property type="evidence" value="ECO:0007669"/>
    <property type="project" value="InterPro"/>
</dbReference>
<dbReference type="InterPro" id="IPR002562">
    <property type="entry name" value="3'-5'_exonuclease_dom"/>
</dbReference>
<evidence type="ECO:0000259" key="2">
    <source>
        <dbReference type="Pfam" id="PF01612"/>
    </source>
</evidence>
<dbReference type="Gene3D" id="3.30.420.10">
    <property type="entry name" value="Ribonuclease H-like superfamily/Ribonuclease H"/>
    <property type="match status" value="2"/>
</dbReference>
<dbReference type="STRING" id="174720.A0A0N5BA72"/>
<dbReference type="InterPro" id="IPR052408">
    <property type="entry name" value="Exonuclease_MUT-7-like"/>
</dbReference>
<dbReference type="GO" id="GO:0006139">
    <property type="term" value="P:nucleobase-containing compound metabolic process"/>
    <property type="evidence" value="ECO:0007669"/>
    <property type="project" value="InterPro"/>
</dbReference>
<proteinExistence type="predicted"/>
<dbReference type="PANTHER" id="PTHR47765:SF3">
    <property type="entry name" value="3'-5' EXONUCLEASE DOMAIN-CONTAINING PROTEIN"/>
    <property type="match status" value="1"/>
</dbReference>
<dbReference type="Pfam" id="PF01612">
    <property type="entry name" value="DNA_pol_A_exo1"/>
    <property type="match status" value="2"/>
</dbReference>
<sequence>METQQEISNSGTKLLQSINAQKFFNKNHPEYARQFSFELYKTVNSKNQFFNHVNHYFDYIKNLNNENNLSGNFSKSRFNGSKVTSNQKLFRKIVVHSFYLFYDMNKSEKNRNLDLPKKKSSFKKNKINFSLEISDHITILEIICLKAHDDKNSLIKLHMSNFELLKSREHLCSEIYNFINSGKYYFQILNFMLTDKGNFPFVNSPKLFEKLAFLGPIHAKSLEEIVDSKDETFFEDTVKILKQLRCYMENFDLFEDFYTNTIRRKAKPEYFYIFRENVKNLFTRLKRENIQKEPIPMSTASIQLKRHLKMRYHQKIIDNHYLNDVAYIIICQHPSLKSTLENFLEKEKDYEELGKWKSLPIEKNPFPQFFPFEDKTGDDLYAEKPGFLALPNAIQVKVCLSNEEITEAIMDIKNANKAGFTIVGFDCEWSPFSANQNVSLIQVSLNNICYIIDAAYGDRELIGKFLEELFSAKHLIKLGIKPKGDIIELLKTFYNVDALYNPTHTLCLTELIRRFNVADSNHFKMENSVDKIAGNIDFIVPNWRDFFSEFNIKKNTKEKDKKDSGSKKNIENKTNKEKSKNHSDRCDQNEDTNGVLEEEHHIDDDYASLNSDILNTTESSTNDKCENEKQVKKEKENLTETNKFDKVITCTGLSRLCKLILGKELEKIEQCSVWDRRPLRISQIRYAALDAEASRMIFLKLEEWGKDLNVDLKKIVFDCSNFTLKKSRFISVEF</sequence>
<dbReference type="InterPro" id="IPR036397">
    <property type="entry name" value="RNaseH_sf"/>
</dbReference>
<name>A0A0N5BA72_STREA</name>
<dbReference type="Proteomes" id="UP000046392">
    <property type="component" value="Unplaced"/>
</dbReference>
<accession>A0A0N5BA72</accession>
<dbReference type="PANTHER" id="PTHR47765">
    <property type="entry name" value="3'-5' EXONUCLEASE DOMAIN-CONTAINING PROTEIN"/>
    <property type="match status" value="1"/>
</dbReference>
<keyword evidence="3" id="KW-1185">Reference proteome</keyword>
<evidence type="ECO:0000313" key="4">
    <source>
        <dbReference type="WBParaSite" id="SPAL_0000294100.1"/>
    </source>
</evidence>
<evidence type="ECO:0000313" key="3">
    <source>
        <dbReference type="Proteomes" id="UP000046392"/>
    </source>
</evidence>
<dbReference type="GO" id="GO:0003676">
    <property type="term" value="F:nucleic acid binding"/>
    <property type="evidence" value="ECO:0007669"/>
    <property type="project" value="InterPro"/>
</dbReference>
<dbReference type="SUPFAM" id="SSF53098">
    <property type="entry name" value="Ribonuclease H-like"/>
    <property type="match status" value="2"/>
</dbReference>
<dbReference type="AlphaFoldDB" id="A0A0N5BA72"/>
<protein>
    <submittedName>
        <fullName evidence="4">3'-5' exonuclease domain-containing protein</fullName>
    </submittedName>
</protein>